<dbReference type="OMA" id="CIENERR"/>
<evidence type="ECO:0000256" key="3">
    <source>
        <dbReference type="ARBA" id="ARBA00004174"/>
    </source>
</evidence>
<dbReference type="PhylomeDB" id="D2A332"/>
<dbReference type="FunCoup" id="D2A332">
    <property type="interactions" value="1"/>
</dbReference>
<reference evidence="17 18" key="2">
    <citation type="journal article" date="2010" name="Nucleic Acids Res.">
        <title>BeetleBase in 2010: revisions to provide comprehensive genomic information for Tribolium castaneum.</title>
        <authorList>
            <person name="Kim H.S."/>
            <person name="Murphy T."/>
            <person name="Xia J."/>
            <person name="Caragea D."/>
            <person name="Park Y."/>
            <person name="Beeman R.W."/>
            <person name="Lorenzen M.D."/>
            <person name="Butcher S."/>
            <person name="Manak J.R."/>
            <person name="Brown S.J."/>
        </authorList>
    </citation>
    <scope>GENOME REANNOTATION</scope>
    <source>
        <strain evidence="17 18">Georgia GA2</strain>
    </source>
</reference>
<dbReference type="PRINTS" id="PR00385">
    <property type="entry name" value="P450"/>
</dbReference>
<dbReference type="PROSITE" id="PS00086">
    <property type="entry name" value="CYTOCHROME_P450"/>
    <property type="match status" value="1"/>
</dbReference>
<evidence type="ECO:0000256" key="8">
    <source>
        <dbReference type="ARBA" id="ARBA00022824"/>
    </source>
</evidence>
<name>D2A332_TRICA</name>
<dbReference type="AlphaFoldDB" id="D2A332"/>
<evidence type="ECO:0000256" key="4">
    <source>
        <dbReference type="ARBA" id="ARBA00004406"/>
    </source>
</evidence>
<evidence type="ECO:0000256" key="6">
    <source>
        <dbReference type="ARBA" id="ARBA00022617"/>
    </source>
</evidence>
<evidence type="ECO:0000256" key="1">
    <source>
        <dbReference type="ARBA" id="ARBA00001971"/>
    </source>
</evidence>
<dbReference type="Pfam" id="PF00067">
    <property type="entry name" value="p450"/>
    <property type="match status" value="1"/>
</dbReference>
<gene>
    <name evidence="17" type="primary">AUGUSTUS-3.0.2_08523</name>
    <name evidence="17" type="ORF">TcasGA2_TC008523</name>
</gene>
<evidence type="ECO:0000256" key="15">
    <source>
        <dbReference type="RuleBase" id="RU000461"/>
    </source>
</evidence>
<evidence type="ECO:0000256" key="7">
    <source>
        <dbReference type="ARBA" id="ARBA00022723"/>
    </source>
</evidence>
<keyword evidence="6 14" id="KW-0349">Heme</keyword>
<evidence type="ECO:0000313" key="17">
    <source>
        <dbReference type="EMBL" id="EFA02923.1"/>
    </source>
</evidence>
<evidence type="ECO:0000256" key="11">
    <source>
        <dbReference type="ARBA" id="ARBA00023004"/>
    </source>
</evidence>
<dbReference type="InterPro" id="IPR036396">
    <property type="entry name" value="Cyt_P450_sf"/>
</dbReference>
<keyword evidence="10 15" id="KW-0560">Oxidoreductase</keyword>
<dbReference type="SUPFAM" id="SSF48264">
    <property type="entry name" value="Cytochrome P450"/>
    <property type="match status" value="1"/>
</dbReference>
<dbReference type="GO" id="GO:0005789">
    <property type="term" value="C:endoplasmic reticulum membrane"/>
    <property type="evidence" value="ECO:0007669"/>
    <property type="project" value="UniProtKB-SubCell"/>
</dbReference>
<evidence type="ECO:0000256" key="14">
    <source>
        <dbReference type="PIRSR" id="PIRSR602401-1"/>
    </source>
</evidence>
<dbReference type="GO" id="GO:0004497">
    <property type="term" value="F:monooxygenase activity"/>
    <property type="evidence" value="ECO:0007669"/>
    <property type="project" value="UniProtKB-KW"/>
</dbReference>
<dbReference type="InParanoid" id="D2A332"/>
<evidence type="ECO:0000256" key="2">
    <source>
        <dbReference type="ARBA" id="ARBA00003690"/>
    </source>
</evidence>
<comment type="similarity">
    <text evidence="5 15">Belongs to the cytochrome P450 family.</text>
</comment>
<evidence type="ECO:0000256" key="16">
    <source>
        <dbReference type="SAM" id="Phobius"/>
    </source>
</evidence>
<keyword evidence="18" id="KW-1185">Reference proteome</keyword>
<organism evidence="17 18">
    <name type="scientific">Tribolium castaneum</name>
    <name type="common">Red flour beetle</name>
    <dbReference type="NCBI Taxonomy" id="7070"/>
    <lineage>
        <taxon>Eukaryota</taxon>
        <taxon>Metazoa</taxon>
        <taxon>Ecdysozoa</taxon>
        <taxon>Arthropoda</taxon>
        <taxon>Hexapoda</taxon>
        <taxon>Insecta</taxon>
        <taxon>Pterygota</taxon>
        <taxon>Neoptera</taxon>
        <taxon>Endopterygota</taxon>
        <taxon>Coleoptera</taxon>
        <taxon>Polyphaga</taxon>
        <taxon>Cucujiformia</taxon>
        <taxon>Tenebrionidae</taxon>
        <taxon>Tenebrionidae incertae sedis</taxon>
        <taxon>Tribolium</taxon>
    </lineage>
</organism>
<dbReference type="InterPro" id="IPR002401">
    <property type="entry name" value="Cyt_P450_E_grp-I"/>
</dbReference>
<dbReference type="Gene3D" id="1.10.630.10">
    <property type="entry name" value="Cytochrome P450"/>
    <property type="match status" value="1"/>
</dbReference>
<feature type="binding site" description="axial binding residue" evidence="14">
    <location>
        <position position="442"/>
    </location>
    <ligand>
        <name>heme</name>
        <dbReference type="ChEBI" id="CHEBI:30413"/>
    </ligand>
    <ligandPart>
        <name>Fe</name>
        <dbReference type="ChEBI" id="CHEBI:18248"/>
    </ligandPart>
</feature>
<dbReference type="Proteomes" id="UP000007266">
    <property type="component" value="Linkage group 4"/>
</dbReference>
<keyword evidence="16" id="KW-1133">Transmembrane helix</keyword>
<dbReference type="InterPro" id="IPR017972">
    <property type="entry name" value="Cyt_P450_CS"/>
</dbReference>
<accession>D2A332</accession>
<reference evidence="17 18" key="1">
    <citation type="journal article" date="2008" name="Nature">
        <title>The genome of the model beetle and pest Tribolium castaneum.</title>
        <authorList>
            <consortium name="Tribolium Genome Sequencing Consortium"/>
            <person name="Richards S."/>
            <person name="Gibbs R.A."/>
            <person name="Weinstock G.M."/>
            <person name="Brown S.J."/>
            <person name="Denell R."/>
            <person name="Beeman R.W."/>
            <person name="Gibbs R."/>
            <person name="Beeman R.W."/>
            <person name="Brown S.J."/>
            <person name="Bucher G."/>
            <person name="Friedrich M."/>
            <person name="Grimmelikhuijzen C.J."/>
            <person name="Klingler M."/>
            <person name="Lorenzen M."/>
            <person name="Richards S."/>
            <person name="Roth S."/>
            <person name="Schroder R."/>
            <person name="Tautz D."/>
            <person name="Zdobnov E.M."/>
            <person name="Muzny D."/>
            <person name="Gibbs R.A."/>
            <person name="Weinstock G.M."/>
            <person name="Attaway T."/>
            <person name="Bell S."/>
            <person name="Buhay C.J."/>
            <person name="Chandrabose M.N."/>
            <person name="Chavez D."/>
            <person name="Clerk-Blankenburg K.P."/>
            <person name="Cree A."/>
            <person name="Dao M."/>
            <person name="Davis C."/>
            <person name="Chacko J."/>
            <person name="Dinh H."/>
            <person name="Dugan-Rocha S."/>
            <person name="Fowler G."/>
            <person name="Garner T.T."/>
            <person name="Garnes J."/>
            <person name="Gnirke A."/>
            <person name="Hawes A."/>
            <person name="Hernandez J."/>
            <person name="Hines S."/>
            <person name="Holder M."/>
            <person name="Hume J."/>
            <person name="Jhangiani S.N."/>
            <person name="Joshi V."/>
            <person name="Khan Z.M."/>
            <person name="Jackson L."/>
            <person name="Kovar C."/>
            <person name="Kowis A."/>
            <person name="Lee S."/>
            <person name="Lewis L.R."/>
            <person name="Margolis J."/>
            <person name="Morgan M."/>
            <person name="Nazareth L.V."/>
            <person name="Nguyen N."/>
            <person name="Okwuonu G."/>
            <person name="Parker D."/>
            <person name="Richards S."/>
            <person name="Ruiz S.J."/>
            <person name="Santibanez J."/>
            <person name="Savard J."/>
            <person name="Scherer S.E."/>
            <person name="Schneider B."/>
            <person name="Sodergren E."/>
            <person name="Tautz D."/>
            <person name="Vattahil S."/>
            <person name="Villasana D."/>
            <person name="White C.S."/>
            <person name="Wright R."/>
            <person name="Park Y."/>
            <person name="Beeman R.W."/>
            <person name="Lord J."/>
            <person name="Oppert B."/>
            <person name="Lorenzen M."/>
            <person name="Brown S."/>
            <person name="Wang L."/>
            <person name="Savard J."/>
            <person name="Tautz D."/>
            <person name="Richards S."/>
            <person name="Weinstock G."/>
            <person name="Gibbs R.A."/>
            <person name="Liu Y."/>
            <person name="Worley K."/>
            <person name="Weinstock G."/>
            <person name="Elsik C.G."/>
            <person name="Reese J.T."/>
            <person name="Elhaik E."/>
            <person name="Landan G."/>
            <person name="Graur D."/>
            <person name="Arensburger P."/>
            <person name="Atkinson P."/>
            <person name="Beeman R.W."/>
            <person name="Beidler J."/>
            <person name="Brown S.J."/>
            <person name="Demuth J.P."/>
            <person name="Drury D.W."/>
            <person name="Du Y.Z."/>
            <person name="Fujiwara H."/>
            <person name="Lorenzen M."/>
            <person name="Maselli V."/>
            <person name="Osanai M."/>
            <person name="Park Y."/>
            <person name="Robertson H.M."/>
            <person name="Tu Z."/>
            <person name="Wang J.J."/>
            <person name="Wang S."/>
            <person name="Richards S."/>
            <person name="Song H."/>
            <person name="Zhang L."/>
            <person name="Sodergren E."/>
            <person name="Werner D."/>
            <person name="Stanke M."/>
            <person name="Morgenstern B."/>
            <person name="Solovyev V."/>
            <person name="Kosarev P."/>
            <person name="Brown G."/>
            <person name="Chen H.C."/>
            <person name="Ermolaeva O."/>
            <person name="Hlavina W."/>
            <person name="Kapustin Y."/>
            <person name="Kiryutin B."/>
            <person name="Kitts P."/>
            <person name="Maglott D."/>
            <person name="Pruitt K."/>
            <person name="Sapojnikov V."/>
            <person name="Souvorov A."/>
            <person name="Mackey A.J."/>
            <person name="Waterhouse R.M."/>
            <person name="Wyder S."/>
            <person name="Zdobnov E.M."/>
            <person name="Zdobnov E.M."/>
            <person name="Wyder S."/>
            <person name="Kriventseva E.V."/>
            <person name="Kadowaki T."/>
            <person name="Bork P."/>
            <person name="Aranda M."/>
            <person name="Bao R."/>
            <person name="Beermann A."/>
            <person name="Berns N."/>
            <person name="Bolognesi R."/>
            <person name="Bonneton F."/>
            <person name="Bopp D."/>
            <person name="Brown S.J."/>
            <person name="Bucher G."/>
            <person name="Butts T."/>
            <person name="Chaumot A."/>
            <person name="Denell R.E."/>
            <person name="Ferrier D.E."/>
            <person name="Friedrich M."/>
            <person name="Gordon C.M."/>
            <person name="Jindra M."/>
            <person name="Klingler M."/>
            <person name="Lan Q."/>
            <person name="Lattorff H.M."/>
            <person name="Laudet V."/>
            <person name="von Levetsow C."/>
            <person name="Liu Z."/>
            <person name="Lutz R."/>
            <person name="Lynch J.A."/>
            <person name="da Fonseca R.N."/>
            <person name="Posnien N."/>
            <person name="Reuter R."/>
            <person name="Roth S."/>
            <person name="Savard J."/>
            <person name="Schinko J.B."/>
            <person name="Schmitt C."/>
            <person name="Schoppmeier M."/>
            <person name="Schroder R."/>
            <person name="Shippy T.D."/>
            <person name="Simonnet F."/>
            <person name="Marques-Souza H."/>
            <person name="Tautz D."/>
            <person name="Tomoyasu Y."/>
            <person name="Trauner J."/>
            <person name="Van der Zee M."/>
            <person name="Vervoort M."/>
            <person name="Wittkopp N."/>
            <person name="Wimmer E.A."/>
            <person name="Yang X."/>
            <person name="Jones A.K."/>
            <person name="Sattelle D.B."/>
            <person name="Ebert P.R."/>
            <person name="Nelson D."/>
            <person name="Scott J.G."/>
            <person name="Beeman R.W."/>
            <person name="Muthukrishnan S."/>
            <person name="Kramer K.J."/>
            <person name="Arakane Y."/>
            <person name="Beeman R.W."/>
            <person name="Zhu Q."/>
            <person name="Hogenkamp D."/>
            <person name="Dixit R."/>
            <person name="Oppert B."/>
            <person name="Jiang H."/>
            <person name="Zou Z."/>
            <person name="Marshall J."/>
            <person name="Elpidina E."/>
            <person name="Vinokurov K."/>
            <person name="Oppert C."/>
            <person name="Zou Z."/>
            <person name="Evans J."/>
            <person name="Lu Z."/>
            <person name="Zhao P."/>
            <person name="Sumathipala N."/>
            <person name="Altincicek B."/>
            <person name="Vilcinskas A."/>
            <person name="Williams M."/>
            <person name="Hultmark D."/>
            <person name="Hetru C."/>
            <person name="Jiang H."/>
            <person name="Grimmelikhuijzen C.J."/>
            <person name="Hauser F."/>
            <person name="Cazzamali G."/>
            <person name="Williamson M."/>
            <person name="Park Y."/>
            <person name="Li B."/>
            <person name="Tanaka Y."/>
            <person name="Predel R."/>
            <person name="Neupert S."/>
            <person name="Schachtner J."/>
            <person name="Verleyen P."/>
            <person name="Raible F."/>
            <person name="Bork P."/>
            <person name="Friedrich M."/>
            <person name="Walden K.K."/>
            <person name="Robertson H.M."/>
            <person name="Angeli S."/>
            <person name="Foret S."/>
            <person name="Bucher G."/>
            <person name="Schuetz S."/>
            <person name="Maleszka R."/>
            <person name="Wimmer E.A."/>
            <person name="Beeman R.W."/>
            <person name="Lorenzen M."/>
            <person name="Tomoyasu Y."/>
            <person name="Miller S.C."/>
            <person name="Grossmann D."/>
            <person name="Bucher G."/>
        </authorList>
    </citation>
    <scope>NUCLEOTIDE SEQUENCE [LARGE SCALE GENOMIC DNA]</scope>
    <source>
        <strain evidence="17 18">Georgia GA2</strain>
    </source>
</reference>
<dbReference type="GO" id="GO:0020037">
    <property type="term" value="F:heme binding"/>
    <property type="evidence" value="ECO:0007669"/>
    <property type="project" value="InterPro"/>
</dbReference>
<dbReference type="OrthoDB" id="1470350at2759"/>
<dbReference type="eggNOG" id="KOG0157">
    <property type="taxonomic scope" value="Eukaryota"/>
</dbReference>
<proteinExistence type="inferred from homology"/>
<comment type="subcellular location">
    <subcellularLocation>
        <location evidence="4">Endoplasmic reticulum membrane</location>
        <topology evidence="4">Peripheral membrane protein</topology>
    </subcellularLocation>
    <subcellularLocation>
        <location evidence="3">Microsome membrane</location>
        <topology evidence="3">Peripheral membrane protein</topology>
    </subcellularLocation>
</comment>
<dbReference type="STRING" id="7070.D2A332"/>
<dbReference type="CDD" id="cd20628">
    <property type="entry name" value="CYP4"/>
    <property type="match status" value="1"/>
</dbReference>
<dbReference type="PANTHER" id="PTHR24291">
    <property type="entry name" value="CYTOCHROME P450 FAMILY 4"/>
    <property type="match status" value="1"/>
</dbReference>
<keyword evidence="12 15" id="KW-0503">Monooxygenase</keyword>
<keyword evidence="8" id="KW-0256">Endoplasmic reticulum</keyword>
<feature type="transmembrane region" description="Helical" evidence="16">
    <location>
        <begin position="12"/>
        <end position="30"/>
    </location>
</feature>
<dbReference type="InterPro" id="IPR050196">
    <property type="entry name" value="Cytochrome_P450_Monoox"/>
</dbReference>
<dbReference type="PRINTS" id="PR00463">
    <property type="entry name" value="EP450I"/>
</dbReference>
<dbReference type="GO" id="GO:0005506">
    <property type="term" value="F:iron ion binding"/>
    <property type="evidence" value="ECO:0007669"/>
    <property type="project" value="InterPro"/>
</dbReference>
<keyword evidence="7 14" id="KW-0479">Metal-binding</keyword>
<sequence length="499" mass="58445">MGARFSFDLKCVLLYISVLLLLVFLLKYVWNKRFLYYYGSKISGPFALPLIGSAYYFTGGAKVLYDKLWQICEKYQPLAKIWLGPHLMVIPSHPKDVEYLLHNFVSKGQLYEYITPLFGHGLLTGTVEKWKDHRKLINASFNSKILNSFIDIFVTHAKSSLDVFKEFCGKGQVDILPVFLRINIDGICETAMGVKPGTLSDRYDYLDWMMRAEHLIMVRMFRPWLYPDFIWKNTNMGKEQKQLCKKSWKFIANIIKQKRGEKINTLHNDLKKLSFLEYFIDLTDEQQKWCEKELIEEAQTMVFTGSGSLAITECYVLLMLAIHPEIQEKIYEELLTIFGNSDRDLCFKDLSKLCYLDRVIKETLRLFPIAPYIARLLDSDIHMEKYVIPKGTFALIPITYLQRNSNLWSEPLRFDPDRFLPEQVATRERCVYLPFSYGSRNCIGLKYAEISLKATLATILRKYKVTSCIYKSVEEIEFEFTMFIKPTRGSFVQIEERIR</sequence>
<evidence type="ECO:0000256" key="13">
    <source>
        <dbReference type="ARBA" id="ARBA00023136"/>
    </source>
</evidence>
<comment type="cofactor">
    <cofactor evidence="1 14">
        <name>heme</name>
        <dbReference type="ChEBI" id="CHEBI:30413"/>
    </cofactor>
</comment>
<evidence type="ECO:0000256" key="9">
    <source>
        <dbReference type="ARBA" id="ARBA00022848"/>
    </source>
</evidence>
<evidence type="ECO:0000256" key="5">
    <source>
        <dbReference type="ARBA" id="ARBA00010617"/>
    </source>
</evidence>
<evidence type="ECO:0000256" key="10">
    <source>
        <dbReference type="ARBA" id="ARBA00023002"/>
    </source>
</evidence>
<comment type="function">
    <text evidence="2">May be involved in the metabolism of insect hormones and in the breakdown of synthetic insecticides.</text>
</comment>
<dbReference type="KEGG" id="tca:657723"/>
<dbReference type="PANTHER" id="PTHR24291:SF189">
    <property type="entry name" value="CYTOCHROME P450 4C3-RELATED"/>
    <property type="match status" value="1"/>
</dbReference>
<keyword evidence="9" id="KW-0492">Microsome</keyword>
<dbReference type="GO" id="GO:0016705">
    <property type="term" value="F:oxidoreductase activity, acting on paired donors, with incorporation or reduction of molecular oxygen"/>
    <property type="evidence" value="ECO:0007669"/>
    <property type="project" value="InterPro"/>
</dbReference>
<evidence type="ECO:0000313" key="18">
    <source>
        <dbReference type="Proteomes" id="UP000007266"/>
    </source>
</evidence>
<keyword evidence="13 16" id="KW-0472">Membrane</keyword>
<evidence type="ECO:0000256" key="12">
    <source>
        <dbReference type="ARBA" id="ARBA00023033"/>
    </source>
</evidence>
<dbReference type="HOGENOM" id="CLU_001570_5_1_1"/>
<dbReference type="InterPro" id="IPR001128">
    <property type="entry name" value="Cyt_P450"/>
</dbReference>
<protein>
    <submittedName>
        <fullName evidence="17">Cytochrome P450-like protein</fullName>
    </submittedName>
</protein>
<dbReference type="EMBL" id="KQ971339">
    <property type="protein sequence ID" value="EFA02923.1"/>
    <property type="molecule type" value="Genomic_DNA"/>
</dbReference>
<keyword evidence="11 14" id="KW-0408">Iron</keyword>
<keyword evidence="16" id="KW-0812">Transmembrane</keyword>